<dbReference type="AlphaFoldDB" id="A0A6S7CWY3"/>
<dbReference type="GO" id="GO:0005886">
    <property type="term" value="C:plasma membrane"/>
    <property type="evidence" value="ECO:0007669"/>
    <property type="project" value="UniProtKB-SubCell"/>
</dbReference>
<dbReference type="Proteomes" id="UP000494105">
    <property type="component" value="Unassembled WGS sequence"/>
</dbReference>
<accession>A0A6S7CWY3</accession>
<evidence type="ECO:0000256" key="4">
    <source>
        <dbReference type="SAM" id="MobiDB-lite"/>
    </source>
</evidence>
<sequence>MKLAAITIAMVATVSGCVHVSDAPQPALPTAETFKEAAVLANADASPLQPDSWWTRYQDPELDRLQQLLQQNSPDLASAQARFQQARAATASLQASQLPVLGASGEGSRNHQSERRPLRGATSPNYYNSAALGLNLQYELDLWGRISQQVQAGVAREDAAQADLAGARLSLQAQLTDNVLALRGADQEISLLKDTEEAFAHAARMVGERHRAGLASGLDLAQAEAQLESTRSQLRQVQAQRAVMEHAVAALVGENPSTFTLAAVDVPDVLPEVPTGLPSELLTRRPDIAASRHRINAANASVGVARTAFFPSVTLGAAGGYQSSDFGNFIAAPNIFWAIGSGLVMNLFDGGQRRAEVERAEAILSEAGQTYRSIVLGAFQQVEDQLALLRQYGEAAAAEKLALAASLRALDIATNRYRDGASSYLDVVTAQTAALRARRSVVDLATRQRRSSVQLVRALGGGWSERVVTPTADNTRPTRLAANINAPVQHRGFSQ</sequence>
<dbReference type="Pfam" id="PF02321">
    <property type="entry name" value="OEP"/>
    <property type="match status" value="2"/>
</dbReference>
<feature type="chain" id="PRO_5029034888" evidence="2">
    <location>
        <begin position="21"/>
        <end position="495"/>
    </location>
</feature>
<feature type="region of interest" description="Disordered" evidence="4">
    <location>
        <begin position="99"/>
        <end position="124"/>
    </location>
</feature>
<comment type="similarity">
    <text evidence="1 2">Belongs to the outer membrane factor (OMF) (TC 1.B.17) family.</text>
</comment>
<dbReference type="NCBIfam" id="TIGR01845">
    <property type="entry name" value="outer_NodT"/>
    <property type="match status" value="1"/>
</dbReference>
<keyword evidence="2" id="KW-0812">Transmembrane</keyword>
<gene>
    <name evidence="5" type="primary">oprM_2</name>
    <name evidence="5" type="ORF">LMG1861_02636</name>
</gene>
<evidence type="ECO:0000313" key="6">
    <source>
        <dbReference type="Proteomes" id="UP000494105"/>
    </source>
</evidence>
<evidence type="ECO:0000313" key="5">
    <source>
        <dbReference type="EMBL" id="CAB3868468.1"/>
    </source>
</evidence>
<keyword evidence="2" id="KW-1134">Transmembrane beta strand</keyword>
<dbReference type="Gene3D" id="2.20.200.10">
    <property type="entry name" value="Outer membrane efflux proteins (OEP)"/>
    <property type="match status" value="1"/>
</dbReference>
<evidence type="ECO:0000256" key="3">
    <source>
        <dbReference type="SAM" id="Coils"/>
    </source>
</evidence>
<dbReference type="EMBL" id="CADILD010000002">
    <property type="protein sequence ID" value="CAB3868468.1"/>
    <property type="molecule type" value="Genomic_DNA"/>
</dbReference>
<proteinExistence type="inferred from homology"/>
<keyword evidence="2" id="KW-0732">Signal</keyword>
<keyword evidence="2" id="KW-0564">Palmitate</keyword>
<dbReference type="Gene3D" id="1.20.1600.10">
    <property type="entry name" value="Outer membrane efflux proteins (OEP)"/>
    <property type="match status" value="1"/>
</dbReference>
<evidence type="ECO:0000256" key="2">
    <source>
        <dbReference type="RuleBase" id="RU362097"/>
    </source>
</evidence>
<organism evidence="5 6">
    <name type="scientific">Achromobacter piechaudii</name>
    <dbReference type="NCBI Taxonomy" id="72556"/>
    <lineage>
        <taxon>Bacteria</taxon>
        <taxon>Pseudomonadati</taxon>
        <taxon>Pseudomonadota</taxon>
        <taxon>Betaproteobacteria</taxon>
        <taxon>Burkholderiales</taxon>
        <taxon>Alcaligenaceae</taxon>
        <taxon>Achromobacter</taxon>
    </lineage>
</organism>
<dbReference type="PANTHER" id="PTHR30203">
    <property type="entry name" value="OUTER MEMBRANE CATION EFFLUX PROTEIN"/>
    <property type="match status" value="1"/>
</dbReference>
<name>A0A6S7CWY3_9BURK</name>
<dbReference type="SUPFAM" id="SSF56954">
    <property type="entry name" value="Outer membrane efflux proteins (OEP)"/>
    <property type="match status" value="1"/>
</dbReference>
<feature type="signal peptide" evidence="2">
    <location>
        <begin position="1"/>
        <end position="20"/>
    </location>
</feature>
<keyword evidence="2" id="KW-0472">Membrane</keyword>
<comment type="subcellular location">
    <subcellularLocation>
        <location evidence="2">Cell membrane</location>
        <topology evidence="2">Lipid-anchor</topology>
    </subcellularLocation>
</comment>
<evidence type="ECO:0000256" key="1">
    <source>
        <dbReference type="ARBA" id="ARBA00007613"/>
    </source>
</evidence>
<protein>
    <submittedName>
        <fullName evidence="5">Outer membrane protein OprM</fullName>
    </submittedName>
</protein>
<keyword evidence="3" id="KW-0175">Coiled coil</keyword>
<dbReference type="PANTHER" id="PTHR30203:SF33">
    <property type="entry name" value="BLR4455 PROTEIN"/>
    <property type="match status" value="1"/>
</dbReference>
<keyword evidence="2" id="KW-0449">Lipoprotein</keyword>
<dbReference type="PROSITE" id="PS51257">
    <property type="entry name" value="PROKAR_LIPOPROTEIN"/>
    <property type="match status" value="1"/>
</dbReference>
<reference evidence="5 6" key="1">
    <citation type="submission" date="2020-04" db="EMBL/GenBank/DDBJ databases">
        <authorList>
            <person name="De Canck E."/>
        </authorList>
    </citation>
    <scope>NUCLEOTIDE SEQUENCE [LARGE SCALE GENOMIC DNA]</scope>
    <source>
        <strain evidence="5 6">LMG 1861</strain>
    </source>
</reference>
<dbReference type="InterPro" id="IPR010131">
    <property type="entry name" value="MdtP/NodT-like"/>
</dbReference>
<dbReference type="RefSeq" id="WP_175128641.1">
    <property type="nucleotide sequence ID" value="NZ_CADILD010000002.1"/>
</dbReference>
<feature type="coiled-coil region" evidence="3">
    <location>
        <begin position="220"/>
        <end position="247"/>
    </location>
</feature>
<dbReference type="InterPro" id="IPR003423">
    <property type="entry name" value="OMP_efflux"/>
</dbReference>
<feature type="compositionally biased region" description="Basic and acidic residues" evidence="4">
    <location>
        <begin position="108"/>
        <end position="117"/>
    </location>
</feature>
<dbReference type="GO" id="GO:0015562">
    <property type="term" value="F:efflux transmembrane transporter activity"/>
    <property type="evidence" value="ECO:0007669"/>
    <property type="project" value="InterPro"/>
</dbReference>